<gene>
    <name evidence="3" type="ORF">SAMN02745671_02650</name>
</gene>
<dbReference type="SUPFAM" id="SSF51445">
    <property type="entry name" value="(Trans)glycosidases"/>
    <property type="match status" value="1"/>
</dbReference>
<dbReference type="RefSeq" id="WP_052211922.1">
    <property type="nucleotide sequence ID" value="NZ_FQYW01000030.1"/>
</dbReference>
<dbReference type="InterPro" id="IPR002053">
    <property type="entry name" value="Glyco_hydro_25"/>
</dbReference>
<dbReference type="GO" id="GO:0003796">
    <property type="term" value="F:lysozyme activity"/>
    <property type="evidence" value="ECO:0007669"/>
    <property type="project" value="InterPro"/>
</dbReference>
<feature type="chain" id="PRO_5039683611" evidence="2">
    <location>
        <begin position="22"/>
        <end position="244"/>
    </location>
</feature>
<dbReference type="Proteomes" id="UP000191240">
    <property type="component" value="Unassembled WGS sequence"/>
</dbReference>
<evidence type="ECO:0000256" key="1">
    <source>
        <dbReference type="ARBA" id="ARBA00010646"/>
    </source>
</evidence>
<dbReference type="PANTHER" id="PTHR34135:SF2">
    <property type="entry name" value="LYSOZYME"/>
    <property type="match status" value="1"/>
</dbReference>
<dbReference type="Pfam" id="PF01183">
    <property type="entry name" value="Glyco_hydro_25"/>
    <property type="match status" value="1"/>
</dbReference>
<dbReference type="OrthoDB" id="9802228at2"/>
<proteinExistence type="inferred from homology"/>
<evidence type="ECO:0000313" key="3">
    <source>
        <dbReference type="EMBL" id="SHJ08820.1"/>
    </source>
</evidence>
<dbReference type="AlphaFoldDB" id="A0A1M6GFV0"/>
<organism evidence="3 4">
    <name type="scientific">Anaerovibrio lipolyticus DSM 3074</name>
    <dbReference type="NCBI Taxonomy" id="1120997"/>
    <lineage>
        <taxon>Bacteria</taxon>
        <taxon>Bacillati</taxon>
        <taxon>Bacillota</taxon>
        <taxon>Negativicutes</taxon>
        <taxon>Selenomonadales</taxon>
        <taxon>Selenomonadaceae</taxon>
        <taxon>Anaerovibrio</taxon>
    </lineage>
</organism>
<reference evidence="3 4" key="1">
    <citation type="submission" date="2016-11" db="EMBL/GenBank/DDBJ databases">
        <authorList>
            <person name="Jaros S."/>
            <person name="Januszkiewicz K."/>
            <person name="Wedrychowicz H."/>
        </authorList>
    </citation>
    <scope>NUCLEOTIDE SEQUENCE [LARGE SCALE GENOMIC DNA]</scope>
    <source>
        <strain evidence="3 4">DSM 3074</strain>
    </source>
</reference>
<name>A0A1M6GFV0_9FIRM</name>
<protein>
    <submittedName>
        <fullName evidence="3">Glycosyl hydrolases family 25</fullName>
    </submittedName>
</protein>
<dbReference type="PANTHER" id="PTHR34135">
    <property type="entry name" value="LYSOZYME"/>
    <property type="match status" value="1"/>
</dbReference>
<evidence type="ECO:0000313" key="4">
    <source>
        <dbReference type="Proteomes" id="UP000191240"/>
    </source>
</evidence>
<accession>A0A1M6GFV0</accession>
<keyword evidence="2" id="KW-0732">Signal</keyword>
<dbReference type="Gene3D" id="3.20.20.80">
    <property type="entry name" value="Glycosidases"/>
    <property type="match status" value="1"/>
</dbReference>
<dbReference type="GO" id="GO:0009253">
    <property type="term" value="P:peptidoglycan catabolic process"/>
    <property type="evidence" value="ECO:0007669"/>
    <property type="project" value="InterPro"/>
</dbReference>
<dbReference type="EMBL" id="FQYW01000030">
    <property type="protein sequence ID" value="SHJ08820.1"/>
    <property type="molecule type" value="Genomic_DNA"/>
</dbReference>
<dbReference type="GO" id="GO:0016998">
    <property type="term" value="P:cell wall macromolecule catabolic process"/>
    <property type="evidence" value="ECO:0007669"/>
    <property type="project" value="InterPro"/>
</dbReference>
<keyword evidence="3" id="KW-0378">Hydrolase</keyword>
<dbReference type="InterPro" id="IPR017853">
    <property type="entry name" value="GH"/>
</dbReference>
<dbReference type="GO" id="GO:0016052">
    <property type="term" value="P:carbohydrate catabolic process"/>
    <property type="evidence" value="ECO:0007669"/>
    <property type="project" value="TreeGrafter"/>
</dbReference>
<feature type="signal peptide" evidence="2">
    <location>
        <begin position="1"/>
        <end position="21"/>
    </location>
</feature>
<sequence length="244" mass="27505">MMSGRKWGVLAKVTMAFLAVAKECNFCMDLTGELKRRLFEESPFSIHHKKEEDDKMKGIDVSYANGRVNWDAVAAAGYKFAICRCTYGRHGIDETFIENVNGAHAAGLQVGAYHYSYALNVSQAIEEAEHCRKVIEDAGVLLELPVWFDMEDADGYKVKNGFAFDPNEITAMCRAFLDNIQLNCGVYASFSWLTTYIDWQSLGCAVWNAEWGPGDDIKGMMWQYTDNQHIPGAGYFDANYIYES</sequence>
<evidence type="ECO:0000256" key="2">
    <source>
        <dbReference type="SAM" id="SignalP"/>
    </source>
</evidence>
<dbReference type="PROSITE" id="PS51904">
    <property type="entry name" value="GLYCOSYL_HYDROL_F25_2"/>
    <property type="match status" value="1"/>
</dbReference>
<comment type="similarity">
    <text evidence="1">Belongs to the glycosyl hydrolase 25 family.</text>
</comment>